<dbReference type="STRING" id="310781.SAMN05216259_10870"/>
<dbReference type="RefSeq" id="WP_093785640.1">
    <property type="nucleotide sequence ID" value="NZ_FNIE01000008.1"/>
</dbReference>
<keyword evidence="2" id="KW-0472">Membrane</keyword>
<keyword evidence="2" id="KW-1133">Transmembrane helix</keyword>
<evidence type="ECO:0000313" key="4">
    <source>
        <dbReference type="Proteomes" id="UP000199341"/>
    </source>
</evidence>
<keyword evidence="4" id="KW-1185">Reference proteome</keyword>
<feature type="compositionally biased region" description="Polar residues" evidence="1">
    <location>
        <begin position="150"/>
        <end position="161"/>
    </location>
</feature>
<feature type="region of interest" description="Disordered" evidence="1">
    <location>
        <begin position="144"/>
        <end position="304"/>
    </location>
</feature>
<feature type="compositionally biased region" description="Low complexity" evidence="1">
    <location>
        <begin position="62"/>
        <end position="72"/>
    </location>
</feature>
<feature type="transmembrane region" description="Helical" evidence="2">
    <location>
        <begin position="122"/>
        <end position="140"/>
    </location>
</feature>
<feature type="compositionally biased region" description="Low complexity" evidence="1">
    <location>
        <begin position="211"/>
        <end position="303"/>
    </location>
</feature>
<dbReference type="OrthoDB" id="3855728at2"/>
<dbReference type="Proteomes" id="UP000199341">
    <property type="component" value="Unassembled WGS sequence"/>
</dbReference>
<evidence type="ECO:0000256" key="2">
    <source>
        <dbReference type="SAM" id="Phobius"/>
    </source>
</evidence>
<dbReference type="EMBL" id="FNIE01000008">
    <property type="protein sequence ID" value="SDO18942.1"/>
    <property type="molecule type" value="Genomic_DNA"/>
</dbReference>
<feature type="compositionally biased region" description="Basic residues" evidence="1">
    <location>
        <begin position="102"/>
        <end position="119"/>
    </location>
</feature>
<dbReference type="AlphaFoldDB" id="A0A1H0HID9"/>
<accession>A0A1H0HID9</accession>
<protein>
    <submittedName>
        <fullName evidence="3">Uncharacterized protein</fullName>
    </submittedName>
</protein>
<sequence length="315" mass="31030">MDYCYTCQRTLNGALVCPGCGACAPEADIPRRNSFAGGPIPPSSRAGAVLQELDAALEPAGRAWQPQAAAAPLPLPEPAPAGGESGEQESVLGPASIAPTLHRGRAARRRQMARWKKSRRRAGVATAFALFGGGVTLAAVHTTGRGGPASASSYDTVTPVSLQDGGSGTQAGNDTAPAGNTGSAHNAPSVPKQRGAHARPAAQTSHPSTDSAASSPLTGTTTATTSHAHRAPQTSTTQAPSQTTATGSTSTSAASTSTGSDDQSSGTTAGSGTSTGGSTSATPPATSDPTTPPATTDPGSTSGQHGLCVLVLCIE</sequence>
<keyword evidence="2" id="KW-0812">Transmembrane</keyword>
<organism evidence="3 4">
    <name type="scientific">Actinacidiphila guanduensis</name>
    <dbReference type="NCBI Taxonomy" id="310781"/>
    <lineage>
        <taxon>Bacteria</taxon>
        <taxon>Bacillati</taxon>
        <taxon>Actinomycetota</taxon>
        <taxon>Actinomycetes</taxon>
        <taxon>Kitasatosporales</taxon>
        <taxon>Streptomycetaceae</taxon>
        <taxon>Actinacidiphila</taxon>
    </lineage>
</organism>
<evidence type="ECO:0000313" key="3">
    <source>
        <dbReference type="EMBL" id="SDO18942.1"/>
    </source>
</evidence>
<feature type="region of interest" description="Disordered" evidence="1">
    <location>
        <begin position="62"/>
        <end position="119"/>
    </location>
</feature>
<reference evidence="3 4" key="1">
    <citation type="submission" date="2016-10" db="EMBL/GenBank/DDBJ databases">
        <authorList>
            <person name="de Groot N.N."/>
        </authorList>
    </citation>
    <scope>NUCLEOTIDE SEQUENCE [LARGE SCALE GENOMIC DNA]</scope>
    <source>
        <strain evidence="3 4">CGMCC 4.2022</strain>
    </source>
</reference>
<feature type="compositionally biased region" description="Polar residues" evidence="1">
    <location>
        <begin position="170"/>
        <end position="186"/>
    </location>
</feature>
<name>A0A1H0HID9_9ACTN</name>
<proteinExistence type="predicted"/>
<gene>
    <name evidence="3" type="ORF">SAMN05216259_10870</name>
</gene>
<evidence type="ECO:0000256" key="1">
    <source>
        <dbReference type="SAM" id="MobiDB-lite"/>
    </source>
</evidence>